<feature type="signal peptide" evidence="4">
    <location>
        <begin position="1"/>
        <end position="18"/>
    </location>
</feature>
<gene>
    <name evidence="6" type="ORF">Dbus_chr2Lg433</name>
</gene>
<evidence type="ECO:0000256" key="2">
    <source>
        <dbReference type="ARBA" id="ARBA00022525"/>
    </source>
</evidence>
<evidence type="ECO:0000256" key="1">
    <source>
        <dbReference type="ARBA" id="ARBA00004613"/>
    </source>
</evidence>
<dbReference type="GO" id="GO:0005576">
    <property type="term" value="C:extracellular region"/>
    <property type="evidence" value="ECO:0007669"/>
    <property type="project" value="UniProtKB-SubCell"/>
</dbReference>
<dbReference type="EMBL" id="CP012523">
    <property type="protein sequence ID" value="ALC38348.1"/>
    <property type="molecule type" value="Genomic_DNA"/>
</dbReference>
<feature type="domain" description="VM" evidence="5">
    <location>
        <begin position="63"/>
        <end position="100"/>
    </location>
</feature>
<evidence type="ECO:0000259" key="5">
    <source>
        <dbReference type="PROSITE" id="PS51137"/>
    </source>
</evidence>
<comment type="subcellular location">
    <subcellularLocation>
        <location evidence="1">Secreted</location>
    </subcellularLocation>
</comment>
<accession>A0A0M5J5R4</accession>
<sequence>MKFLVCFAIIAFAANALANPTGSVAVANQESEAEGAQAQAYGDLTRLRKSAYGASSGGYGAQSVPAPPCPKNYLFSCQPNMTPVPCAAPAASYGSAGAYSAPVPTYAVPQQQQYYGYAPQAYGYQY</sequence>
<organism evidence="6 7">
    <name type="scientific">Drosophila busckii</name>
    <name type="common">Fruit fly</name>
    <dbReference type="NCBI Taxonomy" id="30019"/>
    <lineage>
        <taxon>Eukaryota</taxon>
        <taxon>Metazoa</taxon>
        <taxon>Ecdysozoa</taxon>
        <taxon>Arthropoda</taxon>
        <taxon>Hexapoda</taxon>
        <taxon>Insecta</taxon>
        <taxon>Pterygota</taxon>
        <taxon>Neoptera</taxon>
        <taxon>Endopterygota</taxon>
        <taxon>Diptera</taxon>
        <taxon>Brachycera</taxon>
        <taxon>Muscomorpha</taxon>
        <taxon>Ephydroidea</taxon>
        <taxon>Drosophilidae</taxon>
        <taxon>Drosophila</taxon>
    </lineage>
</organism>
<proteinExistence type="predicted"/>
<name>A0A0M5J5R4_DROBS</name>
<evidence type="ECO:0000313" key="6">
    <source>
        <dbReference type="EMBL" id="ALC38348.1"/>
    </source>
</evidence>
<protein>
    <submittedName>
        <fullName evidence="6">Vm26Aa</fullName>
    </submittedName>
</protein>
<feature type="chain" id="PRO_5005803562" evidence="4">
    <location>
        <begin position="19"/>
        <end position="126"/>
    </location>
</feature>
<dbReference type="PROSITE" id="PS51137">
    <property type="entry name" value="VM"/>
    <property type="match status" value="1"/>
</dbReference>
<dbReference type="InterPro" id="IPR013135">
    <property type="entry name" value="Vitelline_membr_Cys-rich-dom"/>
</dbReference>
<dbReference type="Proteomes" id="UP000494163">
    <property type="component" value="Chromosome 2L"/>
</dbReference>
<dbReference type="AlphaFoldDB" id="A0A0M5J5R4"/>
<dbReference type="OMA" id="QAPPCPK"/>
<evidence type="ECO:0000256" key="3">
    <source>
        <dbReference type="ARBA" id="ARBA00022729"/>
    </source>
</evidence>
<reference evidence="6 7" key="1">
    <citation type="submission" date="2015-08" db="EMBL/GenBank/DDBJ databases">
        <title>Ancestral chromatin configuration constrains chromatin evolution on differentiating sex chromosomes in Drosophila.</title>
        <authorList>
            <person name="Zhou Q."/>
            <person name="Bachtrog D."/>
        </authorList>
    </citation>
    <scope>NUCLEOTIDE SEQUENCE [LARGE SCALE GENOMIC DNA]</scope>
    <source>
        <tissue evidence="6">Whole larvae</tissue>
    </source>
</reference>
<keyword evidence="7" id="KW-1185">Reference proteome</keyword>
<keyword evidence="2" id="KW-0964">Secreted</keyword>
<keyword evidence="3 4" id="KW-0732">Signal</keyword>
<dbReference type="STRING" id="30019.A0A0M5J5R4"/>
<evidence type="ECO:0000313" key="7">
    <source>
        <dbReference type="Proteomes" id="UP000494163"/>
    </source>
</evidence>
<dbReference type="Pfam" id="PF10542">
    <property type="entry name" value="Vitelline_membr"/>
    <property type="match status" value="1"/>
</dbReference>
<evidence type="ECO:0000256" key="4">
    <source>
        <dbReference type="SAM" id="SignalP"/>
    </source>
</evidence>